<dbReference type="eggNOG" id="ENOG502R069">
    <property type="taxonomic scope" value="Eukaryota"/>
</dbReference>
<proteinExistence type="predicted"/>
<dbReference type="Gene3D" id="1.10.238.10">
    <property type="entry name" value="EF-hand"/>
    <property type="match status" value="1"/>
</dbReference>
<sequence length="215" mass="25971">MENINRVNKYDNPNEAIKNMVDKIINKLNKTQKDSSKRIYYSRKEMMKYFLDAQDIFEYHDVGKKGEVDITLFPKMARQLKQVYDIRDINNFKKEMKIKKIYKMDLQLFFTLLKRKILYSINNSNNNENDNSSFRQHYDILDMKKKQLLDVDELRTYLGLMGDKINPDDFNILLRYNLINNHRINKDDIVLDENKEIKNISFNAYVDMLTCYKYI</sequence>
<dbReference type="OrthoDB" id="371834at2759"/>
<dbReference type="SMR" id="A0A024WF01"/>
<reference evidence="1 2" key="1">
    <citation type="submission" date="2013-02" db="EMBL/GenBank/DDBJ databases">
        <title>The Genome Annotation of Plasmodium falciparum Tanzania (2000708).</title>
        <authorList>
            <consortium name="The Broad Institute Genome Sequencing Platform"/>
            <consortium name="The Broad Institute Genome Sequencing Center for Infectious Disease"/>
            <person name="Neafsey D."/>
            <person name="Hoffman S."/>
            <person name="Volkman S."/>
            <person name="Rosenthal P."/>
            <person name="Walker B."/>
            <person name="Young S.K."/>
            <person name="Zeng Q."/>
            <person name="Gargeya S."/>
            <person name="Fitzgerald M."/>
            <person name="Haas B."/>
            <person name="Abouelleil A."/>
            <person name="Allen A.W."/>
            <person name="Alvarado L."/>
            <person name="Arachchi H.M."/>
            <person name="Berlin A.M."/>
            <person name="Chapman S.B."/>
            <person name="Gainer-Dewar J."/>
            <person name="Goldberg J."/>
            <person name="Griggs A."/>
            <person name="Gujja S."/>
            <person name="Hansen M."/>
            <person name="Howarth C."/>
            <person name="Imamovic A."/>
            <person name="Ireland A."/>
            <person name="Larimer J."/>
            <person name="McCowan C."/>
            <person name="Murphy C."/>
            <person name="Pearson M."/>
            <person name="Poon T.W."/>
            <person name="Priest M."/>
            <person name="Roberts A."/>
            <person name="Saif S."/>
            <person name="Shea T."/>
            <person name="Sisk P."/>
            <person name="Sykes S."/>
            <person name="Wortman J."/>
            <person name="Nusbaum C."/>
            <person name="Birren B."/>
        </authorList>
    </citation>
    <scope>NUCLEOTIDE SEQUENCE [LARGE SCALE GENOMIC DNA]</scope>
    <source>
        <strain evidence="2">Tanzania (2000708)</strain>
    </source>
</reference>
<evidence type="ECO:0000313" key="2">
    <source>
        <dbReference type="Proteomes" id="UP000030708"/>
    </source>
</evidence>
<accession>A0A024WF01</accession>
<dbReference type="InterPro" id="IPR011992">
    <property type="entry name" value="EF-hand-dom_pair"/>
</dbReference>
<dbReference type="EMBL" id="KI926257">
    <property type="protein sequence ID" value="ETW39233.1"/>
    <property type="molecule type" value="Genomic_DNA"/>
</dbReference>
<protein>
    <recommendedName>
        <fullName evidence="3">EF-hand domain-containing protein</fullName>
    </recommendedName>
</protein>
<dbReference type="SUPFAM" id="SSF47473">
    <property type="entry name" value="EF-hand"/>
    <property type="match status" value="1"/>
</dbReference>
<dbReference type="Proteomes" id="UP000030708">
    <property type="component" value="Unassembled WGS sequence"/>
</dbReference>
<name>A0A024WF01_PLAFA</name>
<organism evidence="1 2">
    <name type="scientific">Plasmodium falciparum Tanzania</name>
    <name type="common">2000708</name>
    <dbReference type="NCBI Taxonomy" id="1036725"/>
    <lineage>
        <taxon>Eukaryota</taxon>
        <taxon>Sar</taxon>
        <taxon>Alveolata</taxon>
        <taxon>Apicomplexa</taxon>
        <taxon>Aconoidasida</taxon>
        <taxon>Haemosporida</taxon>
        <taxon>Plasmodiidae</taxon>
        <taxon>Plasmodium</taxon>
        <taxon>Plasmodium (Laverania)</taxon>
    </lineage>
</organism>
<gene>
    <name evidence="1" type="ORF">PFTANZ_00067</name>
</gene>
<dbReference type="AlphaFoldDB" id="A0A024WF01"/>
<evidence type="ECO:0008006" key="3">
    <source>
        <dbReference type="Google" id="ProtNLM"/>
    </source>
</evidence>
<reference evidence="1 2" key="2">
    <citation type="submission" date="2013-02" db="EMBL/GenBank/DDBJ databases">
        <title>The Genome Sequence of Plasmodium falciparum Tanzania (2000708).</title>
        <authorList>
            <consortium name="The Broad Institute Genome Sequencing Platform"/>
            <consortium name="The Broad Institute Genome Sequencing Center for Infectious Disease"/>
            <person name="Neafsey D."/>
            <person name="Cheeseman I."/>
            <person name="Volkman S."/>
            <person name="Adams J."/>
            <person name="Walker B."/>
            <person name="Young S.K."/>
            <person name="Zeng Q."/>
            <person name="Gargeya S."/>
            <person name="Fitzgerald M."/>
            <person name="Haas B."/>
            <person name="Abouelleil A."/>
            <person name="Alvarado L."/>
            <person name="Arachchi H.M."/>
            <person name="Berlin A.M."/>
            <person name="Chapman S.B."/>
            <person name="Dewar J."/>
            <person name="Goldberg J."/>
            <person name="Griggs A."/>
            <person name="Gujja S."/>
            <person name="Hansen M."/>
            <person name="Howarth C."/>
            <person name="Imamovic A."/>
            <person name="Larimer J."/>
            <person name="McCowan C."/>
            <person name="Murphy C."/>
            <person name="Neiman D."/>
            <person name="Pearson M."/>
            <person name="Priest M."/>
            <person name="Roberts A."/>
            <person name="Saif S."/>
            <person name="Shea T."/>
            <person name="Sisk P."/>
            <person name="Sykes S."/>
            <person name="Wortman J."/>
            <person name="Nusbaum C."/>
            <person name="Birren B."/>
        </authorList>
    </citation>
    <scope>NUCLEOTIDE SEQUENCE [LARGE SCALE GENOMIC DNA]</scope>
    <source>
        <strain evidence="2">Tanzania (2000708)</strain>
    </source>
</reference>
<evidence type="ECO:0000313" key="1">
    <source>
        <dbReference type="EMBL" id="ETW39233.1"/>
    </source>
</evidence>